<evidence type="ECO:0000313" key="1">
    <source>
        <dbReference type="EMBL" id="OLP78584.1"/>
    </source>
</evidence>
<dbReference type="OrthoDB" id="447875at2759"/>
<dbReference type="AlphaFoldDB" id="A0A1Q9C6M5"/>
<accession>A0A1Q9C6M5</accession>
<name>A0A1Q9C6M5_SYMMI</name>
<dbReference type="Proteomes" id="UP000186817">
    <property type="component" value="Unassembled WGS sequence"/>
</dbReference>
<evidence type="ECO:0000313" key="2">
    <source>
        <dbReference type="Proteomes" id="UP000186817"/>
    </source>
</evidence>
<reference evidence="1 2" key="1">
    <citation type="submission" date="2016-02" db="EMBL/GenBank/DDBJ databases">
        <title>Genome analysis of coral dinoflagellate symbionts highlights evolutionary adaptations to a symbiotic lifestyle.</title>
        <authorList>
            <person name="Aranda M."/>
            <person name="Li Y."/>
            <person name="Liew Y.J."/>
            <person name="Baumgarten S."/>
            <person name="Simakov O."/>
            <person name="Wilson M."/>
            <person name="Piel J."/>
            <person name="Ashoor H."/>
            <person name="Bougouffa S."/>
            <person name="Bajic V.B."/>
            <person name="Ryu T."/>
            <person name="Ravasi T."/>
            <person name="Bayer T."/>
            <person name="Micklem G."/>
            <person name="Kim H."/>
            <person name="Bhak J."/>
            <person name="Lajeunesse T.C."/>
            <person name="Voolstra C.R."/>
        </authorList>
    </citation>
    <scope>NUCLEOTIDE SEQUENCE [LARGE SCALE GENOMIC DNA]</scope>
    <source>
        <strain evidence="1 2">CCMP2467</strain>
    </source>
</reference>
<gene>
    <name evidence="1" type="ORF">AK812_SmicGene41226</name>
</gene>
<comment type="caution">
    <text evidence="1">The sequence shown here is derived from an EMBL/GenBank/DDBJ whole genome shotgun (WGS) entry which is preliminary data.</text>
</comment>
<sequence>MILFYKLEVEDVVYYDGEIHGKFIGLTKKSGKEMNERNFSPEEVRMLHEAKTVEIGNLENGSAIRFVTDQKEAVRIKREMKHGTMPSVCLDQEAAGTWTEMEDEGKMDLAGPQDLDVMELERFACNSHGLPHDAGPLYAYLPIKSGILGRPEWTIIEVLTAVYGLVNAPSSWRRTVRKMLLSLNYVESVFDPCLFFLPYNNDELPVAKNVSGGRGCAGIVLLDVEDFLQGGNERHEQLMDRLRQRFKLGKWRKVYCDRGEYLGRTVDQMPD</sequence>
<dbReference type="EMBL" id="LSRX01001592">
    <property type="protein sequence ID" value="OLP78584.1"/>
    <property type="molecule type" value="Genomic_DNA"/>
</dbReference>
<keyword evidence="2" id="KW-1185">Reference proteome</keyword>
<protein>
    <recommendedName>
        <fullName evidence="3">Reverse transcriptase Ty1/copia-type domain-containing protein</fullName>
    </recommendedName>
</protein>
<evidence type="ECO:0008006" key="3">
    <source>
        <dbReference type="Google" id="ProtNLM"/>
    </source>
</evidence>
<proteinExistence type="predicted"/>
<organism evidence="1 2">
    <name type="scientific">Symbiodinium microadriaticum</name>
    <name type="common">Dinoflagellate</name>
    <name type="synonym">Zooxanthella microadriatica</name>
    <dbReference type="NCBI Taxonomy" id="2951"/>
    <lineage>
        <taxon>Eukaryota</taxon>
        <taxon>Sar</taxon>
        <taxon>Alveolata</taxon>
        <taxon>Dinophyceae</taxon>
        <taxon>Suessiales</taxon>
        <taxon>Symbiodiniaceae</taxon>
        <taxon>Symbiodinium</taxon>
    </lineage>
</organism>